<proteinExistence type="predicted"/>
<dbReference type="EMBL" id="CAFBPD010000120">
    <property type="protein sequence ID" value="CAB5008891.1"/>
    <property type="molecule type" value="Genomic_DNA"/>
</dbReference>
<evidence type="ECO:0000259" key="2">
    <source>
        <dbReference type="Pfam" id="PF20432"/>
    </source>
</evidence>
<gene>
    <name evidence="3" type="ORF">UFOPK4061_00769</name>
</gene>
<dbReference type="AlphaFoldDB" id="A0A6J7PVE3"/>
<name>A0A6J7PVE3_9ZZZZ</name>
<reference evidence="3" key="1">
    <citation type="submission" date="2020-05" db="EMBL/GenBank/DDBJ databases">
        <authorList>
            <person name="Chiriac C."/>
            <person name="Salcher M."/>
            <person name="Ghai R."/>
            <person name="Kavagutti S V."/>
        </authorList>
    </citation>
    <scope>NUCLEOTIDE SEQUENCE</scope>
</reference>
<feature type="region of interest" description="Disordered" evidence="1">
    <location>
        <begin position="1"/>
        <end position="22"/>
    </location>
</feature>
<dbReference type="InterPro" id="IPR046847">
    <property type="entry name" value="Xre-like_HTH"/>
</dbReference>
<feature type="compositionally biased region" description="Polar residues" evidence="1">
    <location>
        <begin position="1"/>
        <end position="18"/>
    </location>
</feature>
<evidence type="ECO:0000256" key="1">
    <source>
        <dbReference type="SAM" id="MobiDB-lite"/>
    </source>
</evidence>
<dbReference type="Pfam" id="PF20432">
    <property type="entry name" value="Xre-like-HTH"/>
    <property type="match status" value="1"/>
</dbReference>
<dbReference type="GO" id="GO:0003677">
    <property type="term" value="F:DNA binding"/>
    <property type="evidence" value="ECO:0007669"/>
    <property type="project" value="InterPro"/>
</dbReference>
<organism evidence="3">
    <name type="scientific">freshwater metagenome</name>
    <dbReference type="NCBI Taxonomy" id="449393"/>
    <lineage>
        <taxon>unclassified sequences</taxon>
        <taxon>metagenomes</taxon>
        <taxon>ecological metagenomes</taxon>
    </lineage>
</organism>
<feature type="domain" description="Antitoxin Xre-like helix-turn-helix" evidence="2">
    <location>
        <begin position="27"/>
        <end position="88"/>
    </location>
</feature>
<protein>
    <submittedName>
        <fullName evidence="3">Unannotated protein</fullName>
    </submittedName>
</protein>
<sequence>MSHNVVTAYSDVGRQQSPPDLHDAATRKELSGAAIVTVAGIFDLWRLTNESACDLLGGISDRTWQRWKRQPDSHVLDQDQLTRASLIIGIHRALRTLYSKAYADAWPTIDDEYPLFDGRSPVRAMSLGGIPVMHATRQLLDGWRGAR</sequence>
<evidence type="ECO:0000313" key="3">
    <source>
        <dbReference type="EMBL" id="CAB5008891.1"/>
    </source>
</evidence>
<accession>A0A6J7PVE3</accession>